<proteinExistence type="predicted"/>
<comment type="caution">
    <text evidence="4">The sequence shown here is derived from an EMBL/GenBank/DDBJ whole genome shotgun (WGS) entry which is preliminary data.</text>
</comment>
<dbReference type="PROSITE" id="PS51257">
    <property type="entry name" value="PROKAR_LIPOPROTEIN"/>
    <property type="match status" value="1"/>
</dbReference>
<evidence type="ECO:0000313" key="5">
    <source>
        <dbReference type="Proteomes" id="UP000234335"/>
    </source>
</evidence>
<feature type="signal peptide" evidence="2">
    <location>
        <begin position="1"/>
        <end position="27"/>
    </location>
</feature>
<dbReference type="Pfam" id="PF12010">
    <property type="entry name" value="DUF3502"/>
    <property type="match status" value="1"/>
</dbReference>
<dbReference type="InterPro" id="IPR006059">
    <property type="entry name" value="SBP"/>
</dbReference>
<keyword evidence="5" id="KW-1185">Reference proteome</keyword>
<feature type="chain" id="PRO_5014116904" evidence="2">
    <location>
        <begin position="28"/>
        <end position="498"/>
    </location>
</feature>
<reference evidence="4 5" key="1">
    <citation type="submission" date="2017-12" db="EMBL/GenBank/DDBJ databases">
        <title>Phylogenetic diversity of female urinary microbiome.</title>
        <authorList>
            <person name="Thomas-White K."/>
            <person name="Wolfe A.J."/>
        </authorList>
    </citation>
    <scope>NUCLEOTIDE SEQUENCE [LARGE SCALE GENOMIC DNA]</scope>
    <source>
        <strain evidence="4 5">UMB0119</strain>
    </source>
</reference>
<dbReference type="Pfam" id="PF13416">
    <property type="entry name" value="SBP_bac_8"/>
    <property type="match status" value="1"/>
</dbReference>
<sequence length="498" mass="56034">MRVFSKSGKVAILLALLVSLGACSNHAENDESNSKNQVKQQENNSNEVPTLVYYNVGPPQADTDEVAESINQYLDNKDAGYHISFQYFDWGDYQQKLQLASNAGDDWDIAFTASWAGPYKNMAENGAFLDITDLIKEDGKAILDSASDEVIKGASINGRLYGVPATAENIVPADYFIWNKEYVDKYNIPIDDIKTEADLEPYLKEVKEKEANVEYPFVVLSDYIFQTENPQSEATPGVAVKNENGKLIAYNKWASQEVKDLAFTMKDYMDKGYIDPSAPQLEAANAQSGDTFLVAKGEGGVNPDNIWSRSYDTEVVSSFAEDKALVTNEKATGSLAAINSQSEYAKESMDFLNRMYSDPELMRYLVYGIEGRHYNLVDDKVDIIEDSGYEVPGFTFLASEMMTPTVDANTDEKDKKQMLDTYLDRVEASPILGFNFDKTGNEKEAENVEEVIEQYERDIKTGAFSEEYYQEFLEKLDIADIDKLVKDVQEQLDKWEDK</sequence>
<protein>
    <submittedName>
        <fullName evidence="4">ABC transporter substrate-binding protein</fullName>
    </submittedName>
</protein>
<keyword evidence="2" id="KW-0732">Signal</keyword>
<dbReference type="SUPFAM" id="SSF53850">
    <property type="entry name" value="Periplasmic binding protein-like II"/>
    <property type="match status" value="1"/>
</dbReference>
<feature type="domain" description="DUF3502" evidence="3">
    <location>
        <begin position="430"/>
        <end position="496"/>
    </location>
</feature>
<evidence type="ECO:0000256" key="1">
    <source>
        <dbReference type="SAM" id="Coils"/>
    </source>
</evidence>
<dbReference type="AlphaFoldDB" id="A0A2I1M6F7"/>
<keyword evidence="1" id="KW-0175">Coiled coil</keyword>
<dbReference type="PANTHER" id="PTHR43649:SF17">
    <property type="entry name" value="ABC TRANSPORTER SOLUTE BINDING PROTEIN-SUGAR TRANSPORT"/>
    <property type="match status" value="1"/>
</dbReference>
<gene>
    <name evidence="4" type="ORF">CYJ34_07740</name>
</gene>
<accession>A0A2I1M6F7</accession>
<name>A0A2I1M6F7_9FIRM</name>
<dbReference type="Gene3D" id="3.40.190.10">
    <property type="entry name" value="Periplasmic binding protein-like II"/>
    <property type="match status" value="2"/>
</dbReference>
<dbReference type="Proteomes" id="UP000234335">
    <property type="component" value="Unassembled WGS sequence"/>
</dbReference>
<evidence type="ECO:0000259" key="3">
    <source>
        <dbReference type="Pfam" id="PF12010"/>
    </source>
</evidence>
<dbReference type="PANTHER" id="PTHR43649">
    <property type="entry name" value="ARABINOSE-BINDING PROTEIN-RELATED"/>
    <property type="match status" value="1"/>
</dbReference>
<organism evidence="4 5">
    <name type="scientific">Anaerococcus octavius</name>
    <dbReference type="NCBI Taxonomy" id="54007"/>
    <lineage>
        <taxon>Bacteria</taxon>
        <taxon>Bacillati</taxon>
        <taxon>Bacillota</taxon>
        <taxon>Tissierellia</taxon>
        <taxon>Tissierellales</taxon>
        <taxon>Peptoniphilaceae</taxon>
        <taxon>Anaerococcus</taxon>
    </lineage>
</organism>
<feature type="coiled-coil region" evidence="1">
    <location>
        <begin position="438"/>
        <end position="498"/>
    </location>
</feature>
<dbReference type="EMBL" id="PKGS01000006">
    <property type="protein sequence ID" value="PKZ15684.1"/>
    <property type="molecule type" value="Genomic_DNA"/>
</dbReference>
<evidence type="ECO:0000313" key="4">
    <source>
        <dbReference type="EMBL" id="PKZ15684.1"/>
    </source>
</evidence>
<dbReference type="RefSeq" id="WP_101540702.1">
    <property type="nucleotide sequence ID" value="NZ_PKGS01000006.1"/>
</dbReference>
<evidence type="ECO:0000256" key="2">
    <source>
        <dbReference type="SAM" id="SignalP"/>
    </source>
</evidence>
<dbReference type="InterPro" id="IPR050490">
    <property type="entry name" value="Bact_solute-bd_prot1"/>
</dbReference>
<dbReference type="InterPro" id="IPR022627">
    <property type="entry name" value="DUF3502"/>
</dbReference>